<accession>A0A1R3T4U8</accession>
<dbReference type="CDD" id="cd13403">
    <property type="entry name" value="MLTF-like"/>
    <property type="match status" value="1"/>
</dbReference>
<dbReference type="SUPFAM" id="SSF53850">
    <property type="entry name" value="Periplasmic binding protein-like II"/>
    <property type="match status" value="1"/>
</dbReference>
<dbReference type="GO" id="GO:0009279">
    <property type="term" value="C:cell outer membrane"/>
    <property type="evidence" value="ECO:0007669"/>
    <property type="project" value="UniProtKB-SubCell"/>
</dbReference>
<dbReference type="Proteomes" id="UP000187464">
    <property type="component" value="Chromosome I"/>
</dbReference>
<dbReference type="Pfam" id="PF01464">
    <property type="entry name" value="SLT"/>
    <property type="match status" value="1"/>
</dbReference>
<dbReference type="Gene3D" id="1.10.530.10">
    <property type="match status" value="1"/>
</dbReference>
<evidence type="ECO:0000313" key="6">
    <source>
        <dbReference type="Proteomes" id="UP000187464"/>
    </source>
</evidence>
<dbReference type="KEGG" id="psac:PSM36_0159"/>
<evidence type="ECO:0000259" key="4">
    <source>
        <dbReference type="SMART" id="SM00062"/>
    </source>
</evidence>
<dbReference type="CDD" id="cd01009">
    <property type="entry name" value="PBP2_YfhD_N"/>
    <property type="match status" value="1"/>
</dbReference>
<dbReference type="InterPro" id="IPR023346">
    <property type="entry name" value="Lysozyme-like_dom_sf"/>
</dbReference>
<keyword evidence="6" id="KW-1185">Reference proteome</keyword>
<dbReference type="PANTHER" id="PTHR35936:SF32">
    <property type="entry name" value="MEMBRANE-BOUND LYTIC MUREIN TRANSGLYCOSYLASE F"/>
    <property type="match status" value="1"/>
</dbReference>
<organism evidence="5 6">
    <name type="scientific">Proteiniphilum saccharofermentans</name>
    <dbReference type="NCBI Taxonomy" id="1642647"/>
    <lineage>
        <taxon>Bacteria</taxon>
        <taxon>Pseudomonadati</taxon>
        <taxon>Bacteroidota</taxon>
        <taxon>Bacteroidia</taxon>
        <taxon>Bacteroidales</taxon>
        <taxon>Dysgonomonadaceae</taxon>
        <taxon>Proteiniphilum</taxon>
    </lineage>
</organism>
<protein>
    <submittedName>
        <fullName evidence="5">Transglycosylase</fullName>
    </submittedName>
</protein>
<reference evidence="5 6" key="1">
    <citation type="submission" date="2016-08" db="EMBL/GenBank/DDBJ databases">
        <authorList>
            <person name="Seilhamer J.J."/>
        </authorList>
    </citation>
    <scope>NUCLEOTIDE SEQUENCE [LARGE SCALE GENOMIC DNA]</scope>
    <source>
        <strain evidence="5">M3/6</strain>
    </source>
</reference>
<keyword evidence="2" id="KW-0732">Signal</keyword>
<proteinExistence type="predicted"/>
<gene>
    <name evidence="5" type="ORF">PSM36_0159</name>
</gene>
<dbReference type="STRING" id="1642647.PSM36_0159"/>
<evidence type="ECO:0000256" key="2">
    <source>
        <dbReference type="ARBA" id="ARBA00022729"/>
    </source>
</evidence>
<dbReference type="PANTHER" id="PTHR35936">
    <property type="entry name" value="MEMBRANE-BOUND LYTIC MUREIN TRANSGLYCOSYLASE F"/>
    <property type="match status" value="1"/>
</dbReference>
<evidence type="ECO:0000256" key="1">
    <source>
        <dbReference type="ARBA" id="ARBA00004339"/>
    </source>
</evidence>
<dbReference type="RefSeq" id="WP_076928367.1">
    <property type="nucleotide sequence ID" value="NZ_LT605205.1"/>
</dbReference>
<keyword evidence="3" id="KW-0998">Cell outer membrane</keyword>
<name>A0A1R3T4U8_9BACT</name>
<dbReference type="AlphaFoldDB" id="A0A1R3T4U8"/>
<dbReference type="InterPro" id="IPR001638">
    <property type="entry name" value="Solute-binding_3/MltF_N"/>
</dbReference>
<keyword evidence="3" id="KW-0472">Membrane</keyword>
<evidence type="ECO:0000313" key="5">
    <source>
        <dbReference type="EMBL" id="SCD18995.1"/>
    </source>
</evidence>
<dbReference type="SMART" id="SM00062">
    <property type="entry name" value="PBPb"/>
    <property type="match status" value="1"/>
</dbReference>
<dbReference type="Gene3D" id="3.40.190.10">
    <property type="entry name" value="Periplasmic binding protein-like II"/>
    <property type="match status" value="2"/>
</dbReference>
<dbReference type="EMBL" id="LT605205">
    <property type="protein sequence ID" value="SCD18995.1"/>
    <property type="molecule type" value="Genomic_DNA"/>
</dbReference>
<dbReference type="InterPro" id="IPR008258">
    <property type="entry name" value="Transglycosylase_SLT_dom_1"/>
</dbReference>
<comment type="subcellular location">
    <subcellularLocation>
        <location evidence="1">Cell outer membrane</location>
        <topology evidence="1">Peripheral membrane protein</topology>
    </subcellularLocation>
</comment>
<dbReference type="SUPFAM" id="SSF53955">
    <property type="entry name" value="Lysozyme-like"/>
    <property type="match status" value="1"/>
</dbReference>
<evidence type="ECO:0000256" key="3">
    <source>
        <dbReference type="ARBA" id="ARBA00023237"/>
    </source>
</evidence>
<dbReference type="Pfam" id="PF00497">
    <property type="entry name" value="SBP_bac_3"/>
    <property type="match status" value="1"/>
</dbReference>
<feature type="domain" description="Solute-binding protein family 3/N-terminal" evidence="4">
    <location>
        <begin position="38"/>
        <end position="266"/>
    </location>
</feature>
<sequence length="462" mass="52547">MSKALLFLLFPVILCLSCGNWGRQERTYDFPQIVESDTLRILTLNTSTSYFIYRDQPMGYHYDMIRDFCKHHGLVPEIIVAGNTGAMVEMLQNKEADVIAYSIPVTNALKDSILYCGLRQISHQVLVQRAGQGDTLLTDVTGLIGKQVTVIDKSKYLDRINNLNDELGGGILIDRVDSDTIVVEDLIRMVSRGEIAYTVADDDLAMLNHTYFGNLNVDLPVSFDQRSSWVVRKDTPLLADSLDSWMKSRSSGTAFLRIIKRYFEETKGYSVFLRPSFREISGHGVISPFDSYFKRYGKESGIDWRLLASVSYQESRFETEGQSWAGATGLMGLMPATAASLGAEGEQLFDPEKNISAGTEYLKNLLHIFRFINNPDERIKMALAAYNGGLGHVFDALALTEKYGGDKEVWDSNVERYLQLKRLEQYYRDPVCKNGYFRADETIKYVRDVIDRWEIYKEKVKE</sequence>